<name>A0ACB7URN8_DIOAL</name>
<comment type="caution">
    <text evidence="1">The sequence shown here is derived from an EMBL/GenBank/DDBJ whole genome shotgun (WGS) entry which is preliminary data.</text>
</comment>
<keyword evidence="2" id="KW-1185">Reference proteome</keyword>
<proteinExistence type="predicted"/>
<keyword evidence="1" id="KW-0808">Transferase</keyword>
<accession>A0ACB7URN8</accession>
<gene>
    <name evidence="1" type="ORF">IHE45_14G050500</name>
</gene>
<dbReference type="EMBL" id="CM037024">
    <property type="protein sequence ID" value="KAH7663384.1"/>
    <property type="molecule type" value="Genomic_DNA"/>
</dbReference>
<dbReference type="Proteomes" id="UP000827976">
    <property type="component" value="Chromosome 14"/>
</dbReference>
<evidence type="ECO:0000313" key="1">
    <source>
        <dbReference type="EMBL" id="KAH7663384.1"/>
    </source>
</evidence>
<keyword evidence="1" id="KW-0548">Nucleotidyltransferase</keyword>
<protein>
    <submittedName>
        <fullName evidence="1">Ribonuclease H protein</fullName>
        <ecNumber evidence="1">2.7.7.49</ecNumber>
        <ecNumber evidence="1">2.7.7.7</ecNumber>
        <ecNumber evidence="1">3.1.26.4</ecNumber>
    </submittedName>
</protein>
<dbReference type="EC" id="2.7.7.49" evidence="1"/>
<dbReference type="EC" id="3.1.26.4" evidence="1"/>
<keyword evidence="1" id="KW-0378">Hydrolase</keyword>
<dbReference type="EC" id="2.7.7.7" evidence="1"/>
<sequence length="282" mass="32731">MGSELNFSTSFHPQTDGQTERVNALVELYLRHYVSANQQDWVKYLDMAQFSYNLQRSESLGASPFEVSTGRQPATPHTLEGGYKGPSPAAFKFAKGWQEKADMARAYLAKASKKMKKWADMKRRHVEFEEGDLVMVKLLQHQTRRFSKVHKGLVRRCEGPFEVERRVGKVAYQLKLPSHLEMHPVFHVSLLKPYHADKVEPSRGESRRAPTAITTFEERDVEEILSHRTIRRRGAHPSYKEYFVKWRGLPMSEASWEPALKLWNHRDILKAYEEDATWTSPD</sequence>
<reference evidence="2" key="1">
    <citation type="journal article" date="2022" name="Nat. Commun.">
        <title>Chromosome evolution and the genetic basis of agronomically important traits in greater yam.</title>
        <authorList>
            <person name="Bredeson J.V."/>
            <person name="Lyons J.B."/>
            <person name="Oniyinde I.O."/>
            <person name="Okereke N.R."/>
            <person name="Kolade O."/>
            <person name="Nnabue I."/>
            <person name="Nwadili C.O."/>
            <person name="Hribova E."/>
            <person name="Parker M."/>
            <person name="Nwogha J."/>
            <person name="Shu S."/>
            <person name="Carlson J."/>
            <person name="Kariba R."/>
            <person name="Muthemba S."/>
            <person name="Knop K."/>
            <person name="Barton G.J."/>
            <person name="Sherwood A.V."/>
            <person name="Lopez-Montes A."/>
            <person name="Asiedu R."/>
            <person name="Jamnadass R."/>
            <person name="Muchugi A."/>
            <person name="Goodstein D."/>
            <person name="Egesi C.N."/>
            <person name="Featherston J."/>
            <person name="Asfaw A."/>
            <person name="Simpson G.G."/>
            <person name="Dolezel J."/>
            <person name="Hendre P.S."/>
            <person name="Van Deynze A."/>
            <person name="Kumar P.L."/>
            <person name="Obidiegwu J.E."/>
            <person name="Bhattacharjee R."/>
            <person name="Rokhsar D.S."/>
        </authorList>
    </citation>
    <scope>NUCLEOTIDE SEQUENCE [LARGE SCALE GENOMIC DNA]</scope>
    <source>
        <strain evidence="2">cv. TDa95/00328</strain>
    </source>
</reference>
<organism evidence="1 2">
    <name type="scientific">Dioscorea alata</name>
    <name type="common">Purple yam</name>
    <dbReference type="NCBI Taxonomy" id="55571"/>
    <lineage>
        <taxon>Eukaryota</taxon>
        <taxon>Viridiplantae</taxon>
        <taxon>Streptophyta</taxon>
        <taxon>Embryophyta</taxon>
        <taxon>Tracheophyta</taxon>
        <taxon>Spermatophyta</taxon>
        <taxon>Magnoliopsida</taxon>
        <taxon>Liliopsida</taxon>
        <taxon>Dioscoreales</taxon>
        <taxon>Dioscoreaceae</taxon>
        <taxon>Dioscorea</taxon>
    </lineage>
</organism>
<evidence type="ECO:0000313" key="2">
    <source>
        <dbReference type="Proteomes" id="UP000827976"/>
    </source>
</evidence>